<dbReference type="InterPro" id="IPR027417">
    <property type="entry name" value="P-loop_NTPase"/>
</dbReference>
<dbReference type="Gene3D" id="3.40.50.300">
    <property type="entry name" value="P-loop containing nucleotide triphosphate hydrolases"/>
    <property type="match status" value="1"/>
</dbReference>
<dbReference type="EC" id="2.7.4.-" evidence="4"/>
<evidence type="ECO:0000256" key="3">
    <source>
        <dbReference type="ARBA" id="ARBA00022777"/>
    </source>
</evidence>
<dbReference type="PANTHER" id="PTHR34383">
    <property type="entry name" value="POLYPHOSPHATE:AMP PHOSPHOTRANSFERASE-RELATED"/>
    <property type="match status" value="1"/>
</dbReference>
<evidence type="ECO:0000256" key="2">
    <source>
        <dbReference type="ARBA" id="ARBA00022679"/>
    </source>
</evidence>
<evidence type="ECO:0000313" key="7">
    <source>
        <dbReference type="Proteomes" id="UP001500390"/>
    </source>
</evidence>
<dbReference type="InterPro" id="IPR022488">
    <property type="entry name" value="PPK2-related"/>
</dbReference>
<dbReference type="EMBL" id="BAABFX010000042">
    <property type="protein sequence ID" value="GAA4401505.1"/>
    <property type="molecule type" value="Genomic_DNA"/>
</dbReference>
<dbReference type="GO" id="GO:0016301">
    <property type="term" value="F:kinase activity"/>
    <property type="evidence" value="ECO:0007669"/>
    <property type="project" value="UniProtKB-KW"/>
</dbReference>
<protein>
    <recommendedName>
        <fullName evidence="4">ADP/GDP-polyphosphate phosphotransferase</fullName>
        <ecNumber evidence="4">2.7.4.-</ecNumber>
    </recommendedName>
    <alternativeName>
        <fullName evidence="4">Polyphosphate kinase PPK2</fullName>
    </alternativeName>
</protein>
<evidence type="ECO:0000256" key="1">
    <source>
        <dbReference type="ARBA" id="ARBA00009924"/>
    </source>
</evidence>
<dbReference type="NCBIfam" id="TIGR03707">
    <property type="entry name" value="PPK2_P_aer"/>
    <property type="match status" value="1"/>
</dbReference>
<dbReference type="PANTHER" id="PTHR34383:SF1">
    <property type="entry name" value="ADP-POLYPHOSPHATE PHOSPHOTRANSFERASE"/>
    <property type="match status" value="1"/>
</dbReference>
<gene>
    <name evidence="6" type="primary">ppk2_2</name>
    <name evidence="6" type="ORF">GCM10023153_29900</name>
</gene>
<dbReference type="InterPro" id="IPR022486">
    <property type="entry name" value="PPK2_PA0141"/>
</dbReference>
<comment type="function">
    <text evidence="4">Uses inorganic polyphosphate (polyP) as a donor to convert GDP to GTP or ADP to ATP.</text>
</comment>
<keyword evidence="7" id="KW-1185">Reference proteome</keyword>
<dbReference type="Pfam" id="PF03976">
    <property type="entry name" value="PPK2"/>
    <property type="match status" value="1"/>
</dbReference>
<feature type="domain" description="Polyphosphate kinase-2-related" evidence="5">
    <location>
        <begin position="55"/>
        <end position="280"/>
    </location>
</feature>
<sequence>MASLKVVNDDTRLSVTEDYAEEIEELHDLEEADGVEIDVKVGKTWQQGYPYDKKLPRDEYERTKRKLQIEMLKLQLHAKETGAKVLVICEGRDAAGKGGAIKRFMEHLNPRGARVVALEKPTEIEQTQWYFQRYIQHLPSGGEIVFMDRSWYNRAGVERVMGYCTPTQYLEFMREVPDLERMLVNSGITLVKLWFSVSREEQAARFASRQNDPVRQWKLSPTDLASRDKWDAYTEAKEAMFFYTDTGDAPWTVIKSNDKKRARLEAFRVLLNRVDYAQKDAAIVGQPDPLIVGPASKIFEAGEHTDRVLPRL</sequence>
<reference evidence="7" key="1">
    <citation type="journal article" date="2019" name="Int. J. Syst. Evol. Microbiol.">
        <title>The Global Catalogue of Microorganisms (GCM) 10K type strain sequencing project: providing services to taxonomists for standard genome sequencing and annotation.</title>
        <authorList>
            <consortium name="The Broad Institute Genomics Platform"/>
            <consortium name="The Broad Institute Genome Sequencing Center for Infectious Disease"/>
            <person name="Wu L."/>
            <person name="Ma J."/>
        </authorList>
    </citation>
    <scope>NUCLEOTIDE SEQUENCE [LARGE SCALE GENOMIC DNA]</scope>
    <source>
        <strain evidence="7">JCM 17738</strain>
    </source>
</reference>
<organism evidence="6 7">
    <name type="scientific">Ornithinibacter aureus</name>
    <dbReference type="NCBI Taxonomy" id="622664"/>
    <lineage>
        <taxon>Bacteria</taxon>
        <taxon>Bacillati</taxon>
        <taxon>Actinomycetota</taxon>
        <taxon>Actinomycetes</taxon>
        <taxon>Micrococcales</taxon>
        <taxon>Intrasporangiaceae</taxon>
        <taxon>Ornithinibacter</taxon>
    </lineage>
</organism>
<accession>A0ABP8K8I2</accession>
<evidence type="ECO:0000259" key="5">
    <source>
        <dbReference type="Pfam" id="PF03976"/>
    </source>
</evidence>
<evidence type="ECO:0000313" key="6">
    <source>
        <dbReference type="EMBL" id="GAA4401505.1"/>
    </source>
</evidence>
<keyword evidence="2 4" id="KW-0808">Transferase</keyword>
<comment type="similarity">
    <text evidence="1 4">Belongs to the polyphosphate kinase 2 (PPK2) family. Class I subfamily.</text>
</comment>
<comment type="caution">
    <text evidence="6">The sequence shown here is derived from an EMBL/GenBank/DDBJ whole genome shotgun (WGS) entry which is preliminary data.</text>
</comment>
<evidence type="ECO:0000256" key="4">
    <source>
        <dbReference type="RuleBase" id="RU369062"/>
    </source>
</evidence>
<comment type="subunit">
    <text evidence="4">Homotetramer.</text>
</comment>
<name>A0ABP8K8I2_9MICO</name>
<dbReference type="Proteomes" id="UP001500390">
    <property type="component" value="Unassembled WGS sequence"/>
</dbReference>
<keyword evidence="3 4" id="KW-0418">Kinase</keyword>
<dbReference type="SUPFAM" id="SSF52540">
    <property type="entry name" value="P-loop containing nucleoside triphosphate hydrolases"/>
    <property type="match status" value="1"/>
</dbReference>
<proteinExistence type="inferred from homology"/>